<dbReference type="InterPro" id="IPR001304">
    <property type="entry name" value="C-type_lectin-like"/>
</dbReference>
<feature type="domain" description="C-type lectin" evidence="2">
    <location>
        <begin position="32"/>
        <end position="165"/>
    </location>
</feature>
<protein>
    <submittedName>
        <fullName evidence="4">C-type lectin domain-containing protein</fullName>
    </submittedName>
</protein>
<dbReference type="InterPro" id="IPR050801">
    <property type="entry name" value="Ca-Dep_Lectins_ImmuneDev"/>
</dbReference>
<feature type="domain" description="C-type lectin" evidence="2">
    <location>
        <begin position="677"/>
        <end position="804"/>
    </location>
</feature>
<dbReference type="CDD" id="cd00037">
    <property type="entry name" value="CLECT"/>
    <property type="match status" value="5"/>
</dbReference>
<evidence type="ECO:0000313" key="4">
    <source>
        <dbReference type="WBParaSite" id="PSAMB.scaffold1411size31831.g12941.t1"/>
    </source>
</evidence>
<reference evidence="4" key="1">
    <citation type="submission" date="2022-11" db="UniProtKB">
        <authorList>
            <consortium name="WormBaseParasite"/>
        </authorList>
    </citation>
    <scope>IDENTIFICATION</scope>
</reference>
<keyword evidence="1" id="KW-0732">Signal</keyword>
<dbReference type="AlphaFoldDB" id="A0A914V126"/>
<dbReference type="InterPro" id="IPR036383">
    <property type="entry name" value="TSP1_rpt_sf"/>
</dbReference>
<accession>A0A914V126</accession>
<dbReference type="Proteomes" id="UP000887566">
    <property type="component" value="Unplaced"/>
</dbReference>
<dbReference type="InterPro" id="IPR000884">
    <property type="entry name" value="TSP1_rpt"/>
</dbReference>
<dbReference type="PROSITE" id="PS50041">
    <property type="entry name" value="C_TYPE_LECTIN_2"/>
    <property type="match status" value="4"/>
</dbReference>
<keyword evidence="3" id="KW-1185">Reference proteome</keyword>
<dbReference type="WBParaSite" id="PSAMB.scaffold1411size31831.g12941.t1">
    <property type="protein sequence ID" value="PSAMB.scaffold1411size31831.g12941.t1"/>
    <property type="gene ID" value="PSAMB.scaffold1411size31831.g12941"/>
</dbReference>
<dbReference type="InterPro" id="IPR016186">
    <property type="entry name" value="C-type_lectin-like/link_sf"/>
</dbReference>
<proteinExistence type="predicted"/>
<feature type="domain" description="C-type lectin" evidence="2">
    <location>
        <begin position="192"/>
        <end position="322"/>
    </location>
</feature>
<feature type="chain" id="PRO_5036744287" evidence="1">
    <location>
        <begin position="20"/>
        <end position="1098"/>
    </location>
</feature>
<dbReference type="InterPro" id="IPR003609">
    <property type="entry name" value="Pan_app"/>
</dbReference>
<dbReference type="Pfam" id="PF00024">
    <property type="entry name" value="PAN_1"/>
    <property type="match status" value="1"/>
</dbReference>
<organism evidence="3 4">
    <name type="scientific">Plectus sambesii</name>
    <dbReference type="NCBI Taxonomy" id="2011161"/>
    <lineage>
        <taxon>Eukaryota</taxon>
        <taxon>Metazoa</taxon>
        <taxon>Ecdysozoa</taxon>
        <taxon>Nematoda</taxon>
        <taxon>Chromadorea</taxon>
        <taxon>Plectida</taxon>
        <taxon>Plectina</taxon>
        <taxon>Plectoidea</taxon>
        <taxon>Plectidae</taxon>
        <taxon>Plectus</taxon>
    </lineage>
</organism>
<dbReference type="Pfam" id="PF00090">
    <property type="entry name" value="TSP_1"/>
    <property type="match status" value="1"/>
</dbReference>
<dbReference type="Gene3D" id="3.10.100.10">
    <property type="entry name" value="Mannose-Binding Protein A, subunit A"/>
    <property type="match status" value="5"/>
</dbReference>
<evidence type="ECO:0000256" key="1">
    <source>
        <dbReference type="SAM" id="SignalP"/>
    </source>
</evidence>
<name>A0A914V126_9BILA</name>
<dbReference type="SUPFAM" id="SSF82895">
    <property type="entry name" value="TSP-1 type 1 repeat"/>
    <property type="match status" value="1"/>
</dbReference>
<dbReference type="SMART" id="SM00209">
    <property type="entry name" value="TSP1"/>
    <property type="match status" value="1"/>
</dbReference>
<evidence type="ECO:0000259" key="2">
    <source>
        <dbReference type="PROSITE" id="PS50041"/>
    </source>
</evidence>
<dbReference type="SMART" id="SM00034">
    <property type="entry name" value="CLECT"/>
    <property type="match status" value="5"/>
</dbReference>
<feature type="signal peptide" evidence="1">
    <location>
        <begin position="1"/>
        <end position="19"/>
    </location>
</feature>
<evidence type="ECO:0000313" key="3">
    <source>
        <dbReference type="Proteomes" id="UP000887566"/>
    </source>
</evidence>
<dbReference type="PROSITE" id="PS50092">
    <property type="entry name" value="TSP1"/>
    <property type="match status" value="1"/>
</dbReference>
<sequence>MESCTLLILLFSPLVVGTALQTECVGSDRVYSGSSCYVLHKNASLYSKAKTACEDHLGYSGHLIFIRDNSSKAALHQLMSSNSVTTAYTGYEQTNTSGLRNASWAYASSDGTYTPASFIPWGRTSYFPFTEPSTNSANTRLAYVTNENGTKDYTGESNSLPFVCEYEESLMHTVTDLETSCAAINNKSSLFAKDHCYTISTSKMSYDSAKLSCNDIAGINGHLIHPRTVSQIEIIKNFVTAQGGTNSYGWTGIEQTNTSAVNSKTDGWYFTTPQGTDDMVTLLPWFGTEPNGGTTINNVAYIPYYGGYTDEPNTALMFAICEYETTRPITVDLNEKCAALNGTYIQAYTSDGNCYIMHTETERFNNAQLSCKDFMGYYGHLVHLRNASQQVIINNIMNAAGVRKIWVGLEQVNLKEGDSATNWFYVTPATNTEKATYLPWSSYGGGTTYNNAYYSRDYNDKLLAASNLDSNAFICQYEQSSQHPITLTESFCTNNIDKGWYFNGTCITAVDGASNGAQRDGCRSFAGLANHMVHLNTPAKWVMSRTLGRKACEDGNSPSGRQVVANPGCYSQYTGFEQLLACTGNACDEEPDKSWFWTTPEGYKWAADIYSTNVWDTGLGFPKDSSGTTNYAWLYDAGYQENVGVQGRGAFCEYHAPYNFTPFQGACLKSSNPSTFINSTCYTLNRVSLVYAAAAKNCTEFVGGHLAFVSTSDIATKLRANLWANFGLPASRKLYTGMQQFPLSASDEPGKEWYYVDADGVKSPAVNPPWAPNEPNAAGNCTSFNQTGALTATSCTAAQWFICQYDDCIKNSDWTEWSTCSQTCNKGVRHRQRIVYNMSSTCTVAGDPTTSFEYESCDSGTPCKAATTRVTAMQSDCASLSGYHYGYSTCYFVLNVSATQSAALAACQNQGGQLASLFGSDLVAQLGSVFLEQVSTIQAWVGLQYIGGNLKWIVNNAQYTLFDNITTPPTGQSCFALISNKISIGDSSELPRLSAMDCSSILPQAICMKSAHIYSSYIANQGTKVTEIQSPELMSIEYDANDCGSRCSEIIGCLGFNYNPSDGSCIPTKVSLETATSVNGNQVWTIQADATWIHYERV</sequence>
<dbReference type="SUPFAM" id="SSF56436">
    <property type="entry name" value="C-type lectin-like"/>
    <property type="match status" value="5"/>
</dbReference>
<dbReference type="PANTHER" id="PTHR22801">
    <property type="entry name" value="LITHOSTATHINE"/>
    <property type="match status" value="1"/>
</dbReference>
<dbReference type="PANTHER" id="PTHR22801:SF63">
    <property type="entry name" value="C-TYPE LECTIN DOMAIN-CONTAINING PROTEIN"/>
    <property type="match status" value="1"/>
</dbReference>
<dbReference type="Gene3D" id="2.20.100.10">
    <property type="entry name" value="Thrombospondin type-1 (TSP1) repeat"/>
    <property type="match status" value="1"/>
</dbReference>
<feature type="domain" description="C-type lectin" evidence="2">
    <location>
        <begin position="350"/>
        <end position="444"/>
    </location>
</feature>
<dbReference type="InterPro" id="IPR016187">
    <property type="entry name" value="CTDL_fold"/>
</dbReference>